<sequence>MGKITYCLILFVLINNIVMAQTNEFYKKEYFIASTNNVQLQIKEIYDVNRLNTNVLPLLMVHGGGPDAITSFDLDTKFASFAEELASKGLHLFLLNIRGWGKSSLPEYDFSDKNLIIGNVDEASDDIQSALSWITSKFKVNKVNLFGWATGGHWISYSAIKDPAKINSIISLNSLYGVNGDWSSHDFFASSDDNLKFNKLSFFRESSKESLTTSWTKTIPVEDKTQWRNPVIEEAYKNQACKYGINANIFKVPAGFQEESFYMASGKKYWDAKNITVPTMVIRSEYDFWSRNIDLIAFKSDFPKNIRSEFKTIKGTHYLFLDKDDKGKNELIDLIVKFIE</sequence>
<reference evidence="2" key="2">
    <citation type="journal article" date="2022" name="Sci. Total Environ.">
        <title>Prevalence, transmission, and molecular epidemiology of tet(X)-positive bacteria among humans, animals, and environmental niches in China: An epidemiological, and genomic-based study.</title>
        <authorList>
            <person name="Dong N."/>
            <person name="Zeng Y."/>
            <person name="Cai C."/>
            <person name="Sun C."/>
            <person name="Lu J."/>
            <person name="Liu C."/>
            <person name="Zhou H."/>
            <person name="Sun Q."/>
            <person name="Shu L."/>
            <person name="Wang H."/>
            <person name="Wang Y."/>
            <person name="Wang S."/>
            <person name="Wu C."/>
            <person name="Chan E.W."/>
            <person name="Chen G."/>
            <person name="Shen Z."/>
            <person name="Chen S."/>
            <person name="Zhang R."/>
        </authorList>
    </citation>
    <scope>NUCLEOTIDE SEQUENCE</scope>
    <source>
        <strain evidence="2">R655-4</strain>
    </source>
</reference>
<evidence type="ECO:0000313" key="3">
    <source>
        <dbReference type="Proteomes" id="UP001170959"/>
    </source>
</evidence>
<organism evidence="2 3">
    <name type="scientific">Empedobacter brevis</name>
    <dbReference type="NCBI Taxonomy" id="247"/>
    <lineage>
        <taxon>Bacteria</taxon>
        <taxon>Pseudomonadati</taxon>
        <taxon>Bacteroidota</taxon>
        <taxon>Flavobacteriia</taxon>
        <taxon>Flavobacteriales</taxon>
        <taxon>Weeksellaceae</taxon>
        <taxon>Empedobacter</taxon>
    </lineage>
</organism>
<dbReference type="InterPro" id="IPR029058">
    <property type="entry name" value="AB_hydrolase_fold"/>
</dbReference>
<dbReference type="SUPFAM" id="SSF53474">
    <property type="entry name" value="alpha/beta-Hydrolases"/>
    <property type="match status" value="1"/>
</dbReference>
<keyword evidence="2" id="KW-0378">Hydrolase</keyword>
<reference evidence="2" key="1">
    <citation type="submission" date="2020-06" db="EMBL/GenBank/DDBJ databases">
        <authorList>
            <person name="Dong N."/>
        </authorList>
    </citation>
    <scope>NUCLEOTIDE SEQUENCE</scope>
    <source>
        <strain evidence="2">R655-4</strain>
    </source>
</reference>
<feature type="domain" description="AB hydrolase-1" evidence="1">
    <location>
        <begin position="57"/>
        <end position="323"/>
    </location>
</feature>
<dbReference type="RefSeq" id="WP_159155404.1">
    <property type="nucleotide sequence ID" value="NZ_CP013210.1"/>
</dbReference>
<protein>
    <submittedName>
        <fullName evidence="2">Alpha/beta fold hydrolase</fullName>
    </submittedName>
</protein>
<proteinExistence type="predicted"/>
<dbReference type="Gene3D" id="3.40.50.1820">
    <property type="entry name" value="alpha/beta hydrolase"/>
    <property type="match status" value="1"/>
</dbReference>
<name>A0AAJ1QH96_9FLAO</name>
<dbReference type="InterPro" id="IPR000073">
    <property type="entry name" value="AB_hydrolase_1"/>
</dbReference>
<dbReference type="EMBL" id="JACAGJ010000010">
    <property type="protein sequence ID" value="MDM1074008.1"/>
    <property type="molecule type" value="Genomic_DNA"/>
</dbReference>
<dbReference type="GO" id="GO:0016787">
    <property type="term" value="F:hydrolase activity"/>
    <property type="evidence" value="ECO:0007669"/>
    <property type="project" value="UniProtKB-KW"/>
</dbReference>
<evidence type="ECO:0000259" key="1">
    <source>
        <dbReference type="Pfam" id="PF00561"/>
    </source>
</evidence>
<comment type="caution">
    <text evidence="2">The sequence shown here is derived from an EMBL/GenBank/DDBJ whole genome shotgun (WGS) entry which is preliminary data.</text>
</comment>
<accession>A0AAJ1QH96</accession>
<evidence type="ECO:0000313" key="2">
    <source>
        <dbReference type="EMBL" id="MDM1074008.1"/>
    </source>
</evidence>
<gene>
    <name evidence="2" type="ORF">HX001_16105</name>
</gene>
<dbReference type="Pfam" id="PF00561">
    <property type="entry name" value="Abhydrolase_1"/>
    <property type="match status" value="1"/>
</dbReference>
<dbReference type="AlphaFoldDB" id="A0AAJ1QH96"/>
<dbReference type="Proteomes" id="UP001170959">
    <property type="component" value="Unassembled WGS sequence"/>
</dbReference>